<feature type="transmembrane region" description="Helical" evidence="10">
    <location>
        <begin position="12"/>
        <end position="32"/>
    </location>
</feature>
<dbReference type="PROSITE" id="PS00237">
    <property type="entry name" value="G_PROTEIN_RECEP_F1_1"/>
    <property type="match status" value="1"/>
</dbReference>
<dbReference type="GO" id="GO:0004983">
    <property type="term" value="F:neuropeptide Y receptor activity"/>
    <property type="evidence" value="ECO:0007669"/>
    <property type="project" value="InterPro"/>
</dbReference>
<keyword evidence="14" id="KW-1185">Reference proteome</keyword>
<dbReference type="InterPro" id="IPR017452">
    <property type="entry name" value="GPCR_Rhodpsn_7TM"/>
</dbReference>
<dbReference type="PRINTS" id="PR01012">
    <property type="entry name" value="NRPEPTIDEYR"/>
</dbReference>
<comment type="similarity">
    <text evidence="2 9">Belongs to the G-protein coupled receptor 1 family.</text>
</comment>
<dbReference type="OrthoDB" id="6376512at2759"/>
<dbReference type="Pfam" id="PF00001">
    <property type="entry name" value="7tm_1"/>
    <property type="match status" value="1"/>
</dbReference>
<evidence type="ECO:0000256" key="9">
    <source>
        <dbReference type="RuleBase" id="RU000688"/>
    </source>
</evidence>
<feature type="non-terminal residue" evidence="12">
    <location>
        <position position="1"/>
    </location>
</feature>
<dbReference type="PRINTS" id="PR00237">
    <property type="entry name" value="GPCRRHODOPSN"/>
</dbReference>
<feature type="transmembrane region" description="Helical" evidence="10">
    <location>
        <begin position="219"/>
        <end position="245"/>
    </location>
</feature>
<feature type="transmembrane region" description="Helical" evidence="10">
    <location>
        <begin position="44"/>
        <end position="69"/>
    </location>
</feature>
<evidence type="ECO:0000256" key="8">
    <source>
        <dbReference type="ARBA" id="ARBA00023224"/>
    </source>
</evidence>
<dbReference type="STRING" id="283909.R7TCU5"/>
<comment type="subcellular location">
    <subcellularLocation>
        <location evidence="1">Membrane</location>
        <topology evidence="1">Multi-pass membrane protein</topology>
    </subcellularLocation>
</comment>
<name>R7TCU5_CAPTE</name>
<evidence type="ECO:0000313" key="14">
    <source>
        <dbReference type="Proteomes" id="UP000014760"/>
    </source>
</evidence>
<reference evidence="12 14" key="2">
    <citation type="journal article" date="2013" name="Nature">
        <title>Insights into bilaterian evolution from three spiralian genomes.</title>
        <authorList>
            <person name="Simakov O."/>
            <person name="Marletaz F."/>
            <person name="Cho S.J."/>
            <person name="Edsinger-Gonzales E."/>
            <person name="Havlak P."/>
            <person name="Hellsten U."/>
            <person name="Kuo D.H."/>
            <person name="Larsson T."/>
            <person name="Lv J."/>
            <person name="Arendt D."/>
            <person name="Savage R."/>
            <person name="Osoegawa K."/>
            <person name="de Jong P."/>
            <person name="Grimwood J."/>
            <person name="Chapman J.A."/>
            <person name="Shapiro H."/>
            <person name="Aerts A."/>
            <person name="Otillar R.P."/>
            <person name="Terry A.Y."/>
            <person name="Boore J.L."/>
            <person name="Grigoriev I.V."/>
            <person name="Lindberg D.R."/>
            <person name="Seaver E.C."/>
            <person name="Weisblat D.A."/>
            <person name="Putnam N.H."/>
            <person name="Rokhsar D.S."/>
        </authorList>
    </citation>
    <scope>NUCLEOTIDE SEQUENCE</scope>
    <source>
        <strain evidence="12 14">I ESC-2004</strain>
    </source>
</reference>
<gene>
    <name evidence="12" type="ORF">CAPTEDRAFT_34591</name>
</gene>
<dbReference type="CDD" id="cd00637">
    <property type="entry name" value="7tm_classA_rhodopsin-like"/>
    <property type="match status" value="1"/>
</dbReference>
<dbReference type="InterPro" id="IPR000611">
    <property type="entry name" value="NPY_rcpt"/>
</dbReference>
<feature type="transmembrane region" description="Helical" evidence="10">
    <location>
        <begin position="257"/>
        <end position="277"/>
    </location>
</feature>
<dbReference type="PROSITE" id="PS50262">
    <property type="entry name" value="G_PROTEIN_RECEP_F1_2"/>
    <property type="match status" value="1"/>
</dbReference>
<evidence type="ECO:0000256" key="7">
    <source>
        <dbReference type="ARBA" id="ARBA00023170"/>
    </source>
</evidence>
<evidence type="ECO:0000256" key="1">
    <source>
        <dbReference type="ARBA" id="ARBA00004141"/>
    </source>
</evidence>
<keyword evidence="7 9" id="KW-0675">Receptor</keyword>
<feature type="non-terminal residue" evidence="12">
    <location>
        <position position="289"/>
    </location>
</feature>
<dbReference type="HOGENOM" id="CLU_009579_3_3_1"/>
<dbReference type="EnsemblMetazoa" id="CapteT34591">
    <property type="protein sequence ID" value="CapteP34591"/>
    <property type="gene ID" value="CapteG34591"/>
</dbReference>
<accession>R7TCU5</accession>
<dbReference type="Proteomes" id="UP000014760">
    <property type="component" value="Unassembled WGS sequence"/>
</dbReference>
<dbReference type="EMBL" id="AMQN01013748">
    <property type="status" value="NOT_ANNOTATED_CDS"/>
    <property type="molecule type" value="Genomic_DNA"/>
</dbReference>
<reference evidence="13" key="3">
    <citation type="submission" date="2015-06" db="UniProtKB">
        <authorList>
            <consortium name="EnsemblMetazoa"/>
        </authorList>
    </citation>
    <scope>IDENTIFICATION</scope>
</reference>
<evidence type="ECO:0000256" key="3">
    <source>
        <dbReference type="ARBA" id="ARBA00022692"/>
    </source>
</evidence>
<proteinExistence type="inferred from homology"/>
<dbReference type="EMBL" id="KB310448">
    <property type="protein sequence ID" value="ELT91554.1"/>
    <property type="molecule type" value="Genomic_DNA"/>
</dbReference>
<keyword evidence="8 9" id="KW-0807">Transducer</keyword>
<evidence type="ECO:0000256" key="10">
    <source>
        <dbReference type="SAM" id="Phobius"/>
    </source>
</evidence>
<evidence type="ECO:0000256" key="2">
    <source>
        <dbReference type="ARBA" id="ARBA00010663"/>
    </source>
</evidence>
<feature type="domain" description="G-protein coupled receptors family 1 profile" evidence="11">
    <location>
        <begin position="23"/>
        <end position="274"/>
    </location>
</feature>
<evidence type="ECO:0000256" key="5">
    <source>
        <dbReference type="ARBA" id="ARBA00023040"/>
    </source>
</evidence>
<dbReference type="SMART" id="SM01381">
    <property type="entry name" value="7TM_GPCR_Srsx"/>
    <property type="match status" value="1"/>
</dbReference>
<feature type="transmembrane region" description="Helical" evidence="10">
    <location>
        <begin position="127"/>
        <end position="147"/>
    </location>
</feature>
<reference evidence="14" key="1">
    <citation type="submission" date="2012-12" db="EMBL/GenBank/DDBJ databases">
        <authorList>
            <person name="Hellsten U."/>
            <person name="Grimwood J."/>
            <person name="Chapman J.A."/>
            <person name="Shapiro H."/>
            <person name="Aerts A."/>
            <person name="Otillar R.P."/>
            <person name="Terry A.Y."/>
            <person name="Boore J.L."/>
            <person name="Simakov O."/>
            <person name="Marletaz F."/>
            <person name="Cho S.-J."/>
            <person name="Edsinger-Gonzales E."/>
            <person name="Havlak P."/>
            <person name="Kuo D.-H."/>
            <person name="Larsson T."/>
            <person name="Lv J."/>
            <person name="Arendt D."/>
            <person name="Savage R."/>
            <person name="Osoegawa K."/>
            <person name="de Jong P."/>
            <person name="Lindberg D.R."/>
            <person name="Seaver E.C."/>
            <person name="Weisblat D.A."/>
            <person name="Putnam N.H."/>
            <person name="Grigoriev I.V."/>
            <person name="Rokhsar D.S."/>
        </authorList>
    </citation>
    <scope>NUCLEOTIDE SEQUENCE</scope>
    <source>
        <strain evidence="14">I ESC-2004</strain>
    </source>
</reference>
<keyword evidence="4 10" id="KW-1133">Transmembrane helix</keyword>
<sequence length="289" mass="32313">LSAVERGIEGTLLIVICLVGFVGNVSLWTIILMRRVLRTSSNGLVLCLSGADLMVSTVNVPMTITAVINGRWIFSTSTCRAVGFLTMLTFITSVMSLGMISVNRFLLICHPRRFRDIYTPAKTGAMVAGECTVALSALLATPPLVGWGKYAYLPGQSICFCEWSSSISYTFFMVGMCFGGPCSVMTFCYVGIMREVRRSKKRKRKENQRQKKRQDDIRLTMSFVIVVFVFITSWLPFCVTMFLSVFQTNPIPRSADFATLLLGCANSCYNPLIYGVMNTKFRQGFKHLY</sequence>
<evidence type="ECO:0000259" key="11">
    <source>
        <dbReference type="PROSITE" id="PS50262"/>
    </source>
</evidence>
<protein>
    <recommendedName>
        <fullName evidence="11">G-protein coupled receptors family 1 profile domain-containing protein</fullName>
    </recommendedName>
</protein>
<keyword evidence="6 10" id="KW-0472">Membrane</keyword>
<organism evidence="12">
    <name type="scientific">Capitella teleta</name>
    <name type="common">Polychaete worm</name>
    <dbReference type="NCBI Taxonomy" id="283909"/>
    <lineage>
        <taxon>Eukaryota</taxon>
        <taxon>Metazoa</taxon>
        <taxon>Spiralia</taxon>
        <taxon>Lophotrochozoa</taxon>
        <taxon>Annelida</taxon>
        <taxon>Polychaeta</taxon>
        <taxon>Sedentaria</taxon>
        <taxon>Scolecida</taxon>
        <taxon>Capitellidae</taxon>
        <taxon>Capitella</taxon>
    </lineage>
</organism>
<keyword evidence="5 9" id="KW-0297">G-protein coupled receptor</keyword>
<evidence type="ECO:0000256" key="4">
    <source>
        <dbReference type="ARBA" id="ARBA00022989"/>
    </source>
</evidence>
<dbReference type="GO" id="GO:0016020">
    <property type="term" value="C:membrane"/>
    <property type="evidence" value="ECO:0007669"/>
    <property type="project" value="UniProtKB-SubCell"/>
</dbReference>
<keyword evidence="3 9" id="KW-0812">Transmembrane</keyword>
<dbReference type="InterPro" id="IPR000276">
    <property type="entry name" value="GPCR_Rhodpsn"/>
</dbReference>
<feature type="transmembrane region" description="Helical" evidence="10">
    <location>
        <begin position="167"/>
        <end position="192"/>
    </location>
</feature>
<dbReference type="AlphaFoldDB" id="R7TCU5"/>
<evidence type="ECO:0000313" key="12">
    <source>
        <dbReference type="EMBL" id="ELT91554.1"/>
    </source>
</evidence>
<feature type="transmembrane region" description="Helical" evidence="10">
    <location>
        <begin position="81"/>
        <end position="106"/>
    </location>
</feature>
<dbReference type="InterPro" id="IPR050125">
    <property type="entry name" value="GPCR_opsins"/>
</dbReference>
<evidence type="ECO:0000313" key="13">
    <source>
        <dbReference type="EnsemblMetazoa" id="CapteP34591"/>
    </source>
</evidence>
<evidence type="ECO:0000256" key="6">
    <source>
        <dbReference type="ARBA" id="ARBA00023136"/>
    </source>
</evidence>
<dbReference type="Gene3D" id="1.20.1070.10">
    <property type="entry name" value="Rhodopsin 7-helix transmembrane proteins"/>
    <property type="match status" value="1"/>
</dbReference>
<dbReference type="SUPFAM" id="SSF81321">
    <property type="entry name" value="Family A G protein-coupled receptor-like"/>
    <property type="match status" value="1"/>
</dbReference>
<dbReference type="OMA" id="CNCARFR"/>
<dbReference type="PANTHER" id="PTHR24240">
    <property type="entry name" value="OPSIN"/>
    <property type="match status" value="1"/>
</dbReference>